<keyword evidence="1" id="KW-0472">Membrane</keyword>
<evidence type="ECO:0000313" key="2">
    <source>
        <dbReference type="EMBL" id="PJF47949.1"/>
    </source>
</evidence>
<feature type="transmembrane region" description="Helical" evidence="1">
    <location>
        <begin position="15"/>
        <end position="32"/>
    </location>
</feature>
<organism evidence="2 3">
    <name type="scientific">Candidatus Thermofonsia Clade 3 bacterium</name>
    <dbReference type="NCBI Taxonomy" id="2364212"/>
    <lineage>
        <taxon>Bacteria</taxon>
        <taxon>Bacillati</taxon>
        <taxon>Chloroflexota</taxon>
        <taxon>Candidatus Thermofontia</taxon>
        <taxon>Candidatus Thermofonsia Clade 3</taxon>
    </lineage>
</organism>
<dbReference type="Proteomes" id="UP000230790">
    <property type="component" value="Unassembled WGS sequence"/>
</dbReference>
<accession>A0A2M8QDS1</accession>
<dbReference type="AlphaFoldDB" id="A0A2M8QDS1"/>
<evidence type="ECO:0000256" key="1">
    <source>
        <dbReference type="SAM" id="Phobius"/>
    </source>
</evidence>
<comment type="caution">
    <text evidence="2">The sequence shown here is derived from an EMBL/GenBank/DDBJ whole genome shotgun (WGS) entry which is preliminary data.</text>
</comment>
<protein>
    <submittedName>
        <fullName evidence="2">Uncharacterized protein</fullName>
    </submittedName>
</protein>
<sequence length="74" mass="8069">MLTRLKAFAEKHPRLAAWIALAAGMVIILIIAARDVGLLWNQWLFLILATIGLAGLCVWIIGWEANDDAPAASE</sequence>
<evidence type="ECO:0000313" key="3">
    <source>
        <dbReference type="Proteomes" id="UP000230790"/>
    </source>
</evidence>
<gene>
    <name evidence="2" type="ORF">CUN48_06000</name>
</gene>
<keyword evidence="1" id="KW-1133">Transmembrane helix</keyword>
<reference evidence="2 3" key="1">
    <citation type="submission" date="2017-11" db="EMBL/GenBank/DDBJ databases">
        <title>Evolution of Phototrophy in the Chloroflexi Phylum Driven by Horizontal Gene Transfer.</title>
        <authorList>
            <person name="Ward L.M."/>
            <person name="Hemp J."/>
            <person name="Shih P.M."/>
            <person name="Mcglynn S.E."/>
            <person name="Fischer W."/>
        </authorList>
    </citation>
    <scope>NUCLEOTIDE SEQUENCE [LARGE SCALE GENOMIC DNA]</scope>
    <source>
        <strain evidence="2">JP3_7</strain>
    </source>
</reference>
<proteinExistence type="predicted"/>
<keyword evidence="1" id="KW-0812">Transmembrane</keyword>
<name>A0A2M8QDS1_9CHLR</name>
<dbReference type="EMBL" id="PGTN01000029">
    <property type="protein sequence ID" value="PJF47949.1"/>
    <property type="molecule type" value="Genomic_DNA"/>
</dbReference>
<feature type="transmembrane region" description="Helical" evidence="1">
    <location>
        <begin position="44"/>
        <end position="63"/>
    </location>
</feature>